<accession>A0A4Q4NKN4</accession>
<dbReference type="EMBL" id="PDXD01000007">
    <property type="protein sequence ID" value="RYN78383.1"/>
    <property type="molecule type" value="Genomic_DNA"/>
</dbReference>
<evidence type="ECO:0000256" key="1">
    <source>
        <dbReference type="SAM" id="MobiDB-lite"/>
    </source>
</evidence>
<gene>
    <name evidence="2" type="ORF">AA0117_g4303</name>
</gene>
<dbReference type="VEuPathDB" id="FungiDB:CC77DRAFT_205649"/>
<dbReference type="AlphaFoldDB" id="A0A4Q4NKN4"/>
<sequence length="425" mass="47319">MGDRVTLAQKLVDSYRTKAIELLVDYLQNKDIRTDAEQYIGQHDPSPARLDTAFEQHHGPLPTRSHHRNVSQPSGAARQNISNARHSLDTPSNSAGSVKSHASSKAAAGIEKILFLSGDDEGTDVPVFSRRATGKYNLIKDQVAYGRGLGAGKFVVDESVVPVHHSSGRQTWENVRFAVNLTWHRPNDWSTNVDTFYIVPARSLDCDVIWGSDGAMEPQFPSDVQDAQSPQARYPQPFGRVEELDPTPPPHAPTAPSYAYQQSSLPPPAVQRTYERVQAMRDNQRMHTADPSTSATQPKHVDRGQPTQTITPLATQEGSNGQLYVIGLWDKTPIKMSFDPSDTGEAFYQAFHQWAVKRKNVDDLDRQGVTLMLKANKNAPDDEAYELGLEETELEMLWETAVEWIQENKNPKAPHLFATVKFEAG</sequence>
<protein>
    <submittedName>
        <fullName evidence="2">Uncharacterized protein</fullName>
    </submittedName>
</protein>
<feature type="region of interest" description="Disordered" evidence="1">
    <location>
        <begin position="41"/>
        <end position="79"/>
    </location>
</feature>
<organism evidence="2 3">
    <name type="scientific">Alternaria alternata</name>
    <name type="common">Alternaria rot fungus</name>
    <name type="synonym">Torula alternata</name>
    <dbReference type="NCBI Taxonomy" id="5599"/>
    <lineage>
        <taxon>Eukaryota</taxon>
        <taxon>Fungi</taxon>
        <taxon>Dikarya</taxon>
        <taxon>Ascomycota</taxon>
        <taxon>Pezizomycotina</taxon>
        <taxon>Dothideomycetes</taxon>
        <taxon>Pleosporomycetidae</taxon>
        <taxon>Pleosporales</taxon>
        <taxon>Pleosporineae</taxon>
        <taxon>Pleosporaceae</taxon>
        <taxon>Alternaria</taxon>
        <taxon>Alternaria sect. Alternaria</taxon>
        <taxon>Alternaria alternata complex</taxon>
    </lineage>
</organism>
<name>A0A4Q4NKN4_ALTAL</name>
<evidence type="ECO:0000313" key="3">
    <source>
        <dbReference type="Proteomes" id="UP000291422"/>
    </source>
</evidence>
<feature type="region of interest" description="Disordered" evidence="1">
    <location>
        <begin position="284"/>
        <end position="306"/>
    </location>
</feature>
<dbReference type="Proteomes" id="UP000291422">
    <property type="component" value="Unassembled WGS sequence"/>
</dbReference>
<feature type="compositionally biased region" description="Polar residues" evidence="1">
    <location>
        <begin position="70"/>
        <end position="79"/>
    </location>
</feature>
<comment type="caution">
    <text evidence="2">The sequence shown here is derived from an EMBL/GenBank/DDBJ whole genome shotgun (WGS) entry which is preliminary data.</text>
</comment>
<feature type="region of interest" description="Disordered" evidence="1">
    <location>
        <begin position="217"/>
        <end position="268"/>
    </location>
</feature>
<proteinExistence type="predicted"/>
<evidence type="ECO:0000313" key="2">
    <source>
        <dbReference type="EMBL" id="RYN78383.1"/>
    </source>
</evidence>
<reference evidence="3" key="1">
    <citation type="journal article" date="2019" name="bioRxiv">
        <title>Genomics, evolutionary history and diagnostics of the Alternaria alternata species group including apple and Asian pear pathotypes.</title>
        <authorList>
            <person name="Armitage A.D."/>
            <person name="Cockerton H.M."/>
            <person name="Sreenivasaprasad S."/>
            <person name="Woodhall J.W."/>
            <person name="Lane C.R."/>
            <person name="Harrison R.J."/>
            <person name="Clarkson J.P."/>
        </authorList>
    </citation>
    <scope>NUCLEOTIDE SEQUENCE [LARGE SCALE GENOMIC DNA]</scope>
    <source>
        <strain evidence="3">FERA 1177</strain>
    </source>
</reference>